<sequence>MEEQKITRLVIVGGGTAGWLTAGIIAAEHFVDSKTKTNEHSFELTLIESPDIATIGVGEGTWPSMRSTLQKMGISETDFIRECDASFKQGTLFKGWKTGHDDAYTHPFTIPHAYAETNLAPQWQSFRDKVDFAEAVSSQNTLMFKGLAPKQISTPEFAFNVNYGYHLDAGKFAEFLRRHCVEKLGVKHLRANVTGVISAENGDIASVTTDVCGDIQADLFIDCSGSRALLLGEHYGVAISSKSDVLFNDTALAAQVPYTKESDAIESSTLSTAQTAGWIWDIGLPSRRGIGHVYSSRHNSEGRATEELLAYIASTVSQQAAEAATIRRLDFMPGHRTKFWHKNCVAIGMSAGFIEPLEASALVLVELSAAMIADQLPANRHIMDIVAKRFNEKFLYRWDRIIDFLKLHYVLS</sequence>
<evidence type="ECO:0000313" key="2">
    <source>
        <dbReference type="Proteomes" id="UP000051213"/>
    </source>
</evidence>
<reference evidence="1 2" key="1">
    <citation type="submission" date="2015-10" db="EMBL/GenBank/DDBJ databases">
        <title>Metagenome-Assembled Genomes uncover a global brackish microbiome.</title>
        <authorList>
            <person name="Hugerth L.W."/>
            <person name="Larsson J."/>
            <person name="Alneberg J."/>
            <person name="Lindh M.V."/>
            <person name="Legrand C."/>
            <person name="Pinhassi J."/>
            <person name="Andersson A.F."/>
        </authorList>
    </citation>
    <scope>NUCLEOTIDE SEQUENCE [LARGE SCALE GENOMIC DNA]</scope>
    <source>
        <strain evidence="1">BACL26 MAG-121220-bin70</strain>
    </source>
</reference>
<dbReference type="PANTHER" id="PTHR43747">
    <property type="entry name" value="FAD-BINDING PROTEIN"/>
    <property type="match status" value="1"/>
</dbReference>
<dbReference type="EMBL" id="LICA01000272">
    <property type="protein sequence ID" value="KRO93328.1"/>
    <property type="molecule type" value="Genomic_DNA"/>
</dbReference>
<gene>
    <name evidence="1" type="ORF">ABS24_04985</name>
</gene>
<evidence type="ECO:0000313" key="1">
    <source>
        <dbReference type="EMBL" id="KRO93328.1"/>
    </source>
</evidence>
<dbReference type="InterPro" id="IPR036188">
    <property type="entry name" value="FAD/NAD-bd_sf"/>
</dbReference>
<accession>A0A0R2U8E1</accession>
<dbReference type="SUPFAM" id="SSF51905">
    <property type="entry name" value="FAD/NAD(P)-binding domain"/>
    <property type="match status" value="1"/>
</dbReference>
<organism evidence="1 2">
    <name type="scientific">SAR92 bacterium BACL26 MAG-121220-bin70</name>
    <dbReference type="NCBI Taxonomy" id="1655626"/>
    <lineage>
        <taxon>Bacteria</taxon>
        <taxon>Pseudomonadati</taxon>
        <taxon>Pseudomonadota</taxon>
        <taxon>Gammaproteobacteria</taxon>
        <taxon>Cellvibrionales</taxon>
        <taxon>Porticoccaceae</taxon>
        <taxon>SAR92 clade</taxon>
    </lineage>
</organism>
<dbReference type="AlphaFoldDB" id="A0A0R2U8E1"/>
<protein>
    <submittedName>
        <fullName evidence="1">Tryptophan halogenase</fullName>
    </submittedName>
</protein>
<dbReference type="Proteomes" id="UP000051213">
    <property type="component" value="Unassembled WGS sequence"/>
</dbReference>
<proteinExistence type="predicted"/>
<feature type="non-terminal residue" evidence="1">
    <location>
        <position position="412"/>
    </location>
</feature>
<dbReference type="Gene3D" id="3.50.50.60">
    <property type="entry name" value="FAD/NAD(P)-binding domain"/>
    <property type="match status" value="1"/>
</dbReference>
<dbReference type="Pfam" id="PF04820">
    <property type="entry name" value="Trp_halogenase"/>
    <property type="match status" value="1"/>
</dbReference>
<dbReference type="InterPro" id="IPR050816">
    <property type="entry name" value="Flavin-dep_Halogenase_NPB"/>
</dbReference>
<name>A0A0R2U8E1_9GAMM</name>
<dbReference type="InterPro" id="IPR006905">
    <property type="entry name" value="Flavin_halogenase"/>
</dbReference>
<comment type="caution">
    <text evidence="1">The sequence shown here is derived from an EMBL/GenBank/DDBJ whole genome shotgun (WGS) entry which is preliminary data.</text>
</comment>
<dbReference type="GO" id="GO:0004497">
    <property type="term" value="F:monooxygenase activity"/>
    <property type="evidence" value="ECO:0007669"/>
    <property type="project" value="InterPro"/>
</dbReference>
<dbReference type="PANTHER" id="PTHR43747:SF4">
    <property type="entry name" value="FLAVIN-DEPENDENT TRYPTOPHAN HALOGENASE"/>
    <property type="match status" value="1"/>
</dbReference>